<dbReference type="PROSITE" id="PS50176">
    <property type="entry name" value="ARM_REPEAT"/>
    <property type="match status" value="3"/>
</dbReference>
<feature type="repeat" description="ARM" evidence="6">
    <location>
        <begin position="758"/>
        <end position="787"/>
    </location>
</feature>
<dbReference type="Pfam" id="PF02985">
    <property type="entry name" value="HEAT"/>
    <property type="match status" value="1"/>
</dbReference>
<dbReference type="STRING" id="1280837.A0A316VGX7"/>
<dbReference type="InParanoid" id="A0A316VGX7"/>
<dbReference type="GO" id="GO:0034657">
    <property type="term" value="C:GID complex"/>
    <property type="evidence" value="ECO:0007669"/>
    <property type="project" value="TreeGrafter"/>
</dbReference>
<gene>
    <name evidence="8" type="ORF">FA14DRAFT_160666</name>
</gene>
<evidence type="ECO:0000256" key="1">
    <source>
        <dbReference type="ARBA" id="ARBA00004123"/>
    </source>
</evidence>
<dbReference type="EMBL" id="KZ819603">
    <property type="protein sequence ID" value="PWN35583.1"/>
    <property type="molecule type" value="Genomic_DNA"/>
</dbReference>
<dbReference type="SUPFAM" id="SSF48371">
    <property type="entry name" value="ARM repeat"/>
    <property type="match status" value="2"/>
</dbReference>
<dbReference type="InterPro" id="IPR000357">
    <property type="entry name" value="HEAT"/>
</dbReference>
<accession>A0A316VGX7</accession>
<dbReference type="AlphaFoldDB" id="A0A316VGX7"/>
<feature type="repeat" description="ARM" evidence="6">
    <location>
        <begin position="714"/>
        <end position="758"/>
    </location>
</feature>
<evidence type="ECO:0000313" key="8">
    <source>
        <dbReference type="EMBL" id="PWN35583.1"/>
    </source>
</evidence>
<dbReference type="GO" id="GO:0005737">
    <property type="term" value="C:cytoplasm"/>
    <property type="evidence" value="ECO:0007669"/>
    <property type="project" value="UniProtKB-SubCell"/>
</dbReference>
<feature type="repeat" description="ARM" evidence="6">
    <location>
        <begin position="44"/>
        <end position="74"/>
    </location>
</feature>
<dbReference type="PANTHER" id="PTHR15651:SF7">
    <property type="entry name" value="ARMADILLO REPEAT-CONTAINING PROTEIN 8"/>
    <property type="match status" value="1"/>
</dbReference>
<dbReference type="OrthoDB" id="5559898at2759"/>
<dbReference type="InterPro" id="IPR011989">
    <property type="entry name" value="ARM-like"/>
</dbReference>
<dbReference type="InterPro" id="IPR038739">
    <property type="entry name" value="ARMC8/Vid28"/>
</dbReference>
<evidence type="ECO:0000313" key="9">
    <source>
        <dbReference type="Proteomes" id="UP000245771"/>
    </source>
</evidence>
<evidence type="ECO:0000256" key="6">
    <source>
        <dbReference type="PROSITE-ProRule" id="PRU00259"/>
    </source>
</evidence>
<feature type="compositionally biased region" description="Polar residues" evidence="7">
    <location>
        <begin position="268"/>
        <end position="297"/>
    </location>
</feature>
<keyword evidence="4" id="KW-0677">Repeat</keyword>
<evidence type="ECO:0000256" key="4">
    <source>
        <dbReference type="ARBA" id="ARBA00022737"/>
    </source>
</evidence>
<protein>
    <submittedName>
        <fullName evidence="8">ARM repeat-containing protein</fullName>
    </submittedName>
</protein>
<proteinExistence type="predicted"/>
<feature type="region of interest" description="Disordered" evidence="7">
    <location>
        <begin position="266"/>
        <end position="321"/>
    </location>
</feature>
<keyword evidence="5" id="KW-0539">Nucleus</keyword>
<feature type="compositionally biased region" description="Low complexity" evidence="7">
    <location>
        <begin position="298"/>
        <end position="313"/>
    </location>
</feature>
<keyword evidence="3" id="KW-0963">Cytoplasm</keyword>
<reference evidence="8 9" key="1">
    <citation type="journal article" date="2018" name="Mol. Biol. Evol.">
        <title>Broad Genomic Sampling Reveals a Smut Pathogenic Ancestry of the Fungal Clade Ustilaginomycotina.</title>
        <authorList>
            <person name="Kijpornyongpan T."/>
            <person name="Mondo S.J."/>
            <person name="Barry K."/>
            <person name="Sandor L."/>
            <person name="Lee J."/>
            <person name="Lipzen A."/>
            <person name="Pangilinan J."/>
            <person name="LaButti K."/>
            <person name="Hainaut M."/>
            <person name="Henrissat B."/>
            <person name="Grigoriev I.V."/>
            <person name="Spatafora J.W."/>
            <person name="Aime M.C."/>
        </authorList>
    </citation>
    <scope>NUCLEOTIDE SEQUENCE [LARGE SCALE GENOMIC DNA]</scope>
    <source>
        <strain evidence="8 9">MCA 3882</strain>
    </source>
</reference>
<dbReference type="GO" id="GO:0005634">
    <property type="term" value="C:nucleus"/>
    <property type="evidence" value="ECO:0007669"/>
    <property type="project" value="UniProtKB-SubCell"/>
</dbReference>
<name>A0A316VGX7_9BASI</name>
<organism evidence="8 9">
    <name type="scientific">Meira miltonrushii</name>
    <dbReference type="NCBI Taxonomy" id="1280837"/>
    <lineage>
        <taxon>Eukaryota</taxon>
        <taxon>Fungi</taxon>
        <taxon>Dikarya</taxon>
        <taxon>Basidiomycota</taxon>
        <taxon>Ustilaginomycotina</taxon>
        <taxon>Exobasidiomycetes</taxon>
        <taxon>Exobasidiales</taxon>
        <taxon>Brachybasidiaceae</taxon>
        <taxon>Meira</taxon>
    </lineage>
</organism>
<evidence type="ECO:0000256" key="7">
    <source>
        <dbReference type="SAM" id="MobiDB-lite"/>
    </source>
</evidence>
<dbReference type="SMART" id="SM00185">
    <property type="entry name" value="ARM"/>
    <property type="match status" value="7"/>
</dbReference>
<dbReference type="GO" id="GO:0043161">
    <property type="term" value="P:proteasome-mediated ubiquitin-dependent protein catabolic process"/>
    <property type="evidence" value="ECO:0007669"/>
    <property type="project" value="TreeGrafter"/>
</dbReference>
<dbReference type="RefSeq" id="XP_025355885.1">
    <property type="nucleotide sequence ID" value="XM_025498774.1"/>
</dbReference>
<dbReference type="Proteomes" id="UP000245771">
    <property type="component" value="Unassembled WGS sequence"/>
</dbReference>
<dbReference type="InterPro" id="IPR000225">
    <property type="entry name" value="Armadillo"/>
</dbReference>
<dbReference type="InterPro" id="IPR016024">
    <property type="entry name" value="ARM-type_fold"/>
</dbReference>
<dbReference type="GeneID" id="37020555"/>
<sequence length="972" mass="106281">MTATAFRQIHPNPSLALHDVSKLRSLRNAVIGSRTRKSEIVAQGTVPGLVNLLSNDETNDEVLGLVASIICSLAHAAPPPTLLSLCRAGATEAIFRSLNSLVNRMSDTLSSRSVEEFNSKSISDLLKDQLKLLELLLRALRALLMALSDEVAPGTRWERGLGLGNRTTSNHFSQTRINASGKSAREVVGWHMADAGFDSDGDAKMMSRSNSNLGATSKDDQVHTSHRQELMILARKAIATTFHPDNLHLWLGALFVAKLPFATKTKQDSSSQDRISTRPSSPATIVRGSSMSHDVNISRSSSRMSLSSDIGSRLPHSSDPVLSTPISSGKVRILSIVEMVAGILSSCLAVVSQEGDSGKDNSSRLPTEVIARRRKAILDFTAAQSRYWWPSNSTLYSTKEVDEEEESEARGRVEQKEVEIDEIQGSFVKRGKSIDGRNMDEKEQEDAVRLHRLKEAQRKTAMMAADPSFSPDDGVLSVLLEGVECGYAKTQEASLWALTDLSKENKETSRKLFSCTTPSGRIPTSMLLDLRKDPSANVRLAAFSCLAHIIKVHPFTPRTNECVLSVLVELMNVAGEVQIAAIFAFARLVADDADLQALACDSYECIEKLGQLLANSKANSYTSPANLSTSSAEGIREGLADRLREATLTALAALCFQGDDTRRKFVDHTTPSLLPLVVASLSAPQIGIRIAACRLVRALSRSISILRTSLVDAGVADRLLAILQDDHEDQEVRLEAIASICNLVLKFSPMKQVLLDGGGIAKLVEMVKDDSMDGSTKLNALWAIKNLLYSSETNIKGEVMQALGSKLLRQMCLSNDDDIQEQALNIVRNLCNSREEDIEATLLAFGGGDELINMIEEVIWQRRNDNAIEQAAFVIVNLASGSDDHRKLIIGKPNLLDAMVYFLNHPRAQIRVAGIWAAFNLTQPTRTPHIALEAALCLKSFGFDKRLKELVDDPERDVSDRARGLISRFESP</sequence>
<dbReference type="PANTHER" id="PTHR15651">
    <property type="entry name" value="ARMADILLO REPEAT-CONTAINING PROTEIN 8"/>
    <property type="match status" value="1"/>
</dbReference>
<comment type="subcellular location">
    <subcellularLocation>
        <location evidence="2">Cytoplasm</location>
    </subcellularLocation>
    <subcellularLocation>
        <location evidence="1">Nucleus</location>
    </subcellularLocation>
</comment>
<evidence type="ECO:0000256" key="5">
    <source>
        <dbReference type="ARBA" id="ARBA00023242"/>
    </source>
</evidence>
<evidence type="ECO:0000256" key="3">
    <source>
        <dbReference type="ARBA" id="ARBA00022490"/>
    </source>
</evidence>
<keyword evidence="9" id="KW-1185">Reference proteome</keyword>
<evidence type="ECO:0000256" key="2">
    <source>
        <dbReference type="ARBA" id="ARBA00004496"/>
    </source>
</evidence>
<dbReference type="Gene3D" id="1.25.10.10">
    <property type="entry name" value="Leucine-rich Repeat Variant"/>
    <property type="match status" value="3"/>
</dbReference>